<dbReference type="InterPro" id="IPR049883">
    <property type="entry name" value="NOTCH1_EGF-like"/>
</dbReference>
<feature type="disulfide bond" evidence="18">
    <location>
        <begin position="390"/>
        <end position="417"/>
    </location>
</feature>
<evidence type="ECO:0000256" key="6">
    <source>
        <dbReference type="ARBA" id="ARBA00022536"/>
    </source>
</evidence>
<dbReference type="SMART" id="SM00179">
    <property type="entry name" value="EGF_CA"/>
    <property type="match status" value="7"/>
</dbReference>
<dbReference type="PROSITE" id="PS50227">
    <property type="entry name" value="G_PROTEIN_RECEP_F2_3"/>
    <property type="match status" value="1"/>
</dbReference>
<dbReference type="InterPro" id="IPR001024">
    <property type="entry name" value="PLAT/LH2_dom"/>
</dbReference>
<feature type="disulfide bond" evidence="18">
    <location>
        <begin position="333"/>
        <end position="360"/>
    </location>
</feature>
<dbReference type="Pfam" id="PF00041">
    <property type="entry name" value="fn3"/>
    <property type="match status" value="3"/>
</dbReference>
<keyword evidence="10" id="KW-0677">Repeat</keyword>
<reference evidence="27" key="1">
    <citation type="submission" date="2025-08" db="UniProtKB">
        <authorList>
            <consortium name="RefSeq"/>
        </authorList>
    </citation>
    <scope>IDENTIFICATION</scope>
    <source>
        <tissue evidence="27">Gonad</tissue>
    </source>
</reference>
<feature type="disulfide bond" evidence="18">
    <location>
        <begin position="1030"/>
        <end position="1057"/>
    </location>
</feature>
<dbReference type="InterPro" id="IPR001879">
    <property type="entry name" value="GPCR_2_extracellular_dom"/>
</dbReference>
<dbReference type="PROSITE" id="PS50095">
    <property type="entry name" value="PLAT"/>
    <property type="match status" value="1"/>
</dbReference>
<dbReference type="Pfam" id="PF00084">
    <property type="entry name" value="Sushi"/>
    <property type="match status" value="18"/>
</dbReference>
<feature type="disulfide bond" evidence="18">
    <location>
        <begin position="916"/>
        <end position="943"/>
    </location>
</feature>
<dbReference type="Gene3D" id="2.10.25.10">
    <property type="entry name" value="Laminin"/>
    <property type="match status" value="7"/>
</dbReference>
<keyword evidence="9" id="KW-0732">Signal</keyword>
<feature type="domain" description="Sushi" evidence="25">
    <location>
        <begin position="310"/>
        <end position="362"/>
    </location>
</feature>
<keyword evidence="13 20" id="KW-1133">Transmembrane helix</keyword>
<dbReference type="PROSITE" id="PS01186">
    <property type="entry name" value="EGF_2"/>
    <property type="match status" value="6"/>
</dbReference>
<feature type="disulfide bond" evidence="18">
    <location>
        <begin position="550"/>
        <end position="577"/>
    </location>
</feature>
<feature type="transmembrane region" description="Helical" evidence="20">
    <location>
        <begin position="2670"/>
        <end position="2692"/>
    </location>
</feature>
<dbReference type="SMART" id="SM00181">
    <property type="entry name" value="EGF"/>
    <property type="match status" value="7"/>
</dbReference>
<feature type="domain" description="Sushi" evidence="25">
    <location>
        <begin position="84"/>
        <end position="135"/>
    </location>
</feature>
<feature type="domain" description="Sushi" evidence="25">
    <location>
        <begin position="523"/>
        <end position="579"/>
    </location>
</feature>
<feature type="domain" description="Sushi" evidence="25">
    <location>
        <begin position="29"/>
        <end position="81"/>
    </location>
</feature>
<evidence type="ECO:0000259" key="23">
    <source>
        <dbReference type="PROSITE" id="PS50227"/>
    </source>
</evidence>
<evidence type="ECO:0000256" key="9">
    <source>
        <dbReference type="ARBA" id="ARBA00022729"/>
    </source>
</evidence>
<feature type="domain" description="Fibronectin type-III" evidence="24">
    <location>
        <begin position="1499"/>
        <end position="1589"/>
    </location>
</feature>
<dbReference type="InterPro" id="IPR035976">
    <property type="entry name" value="Sushi/SCR/CCP_sf"/>
</dbReference>
<feature type="disulfide bond" evidence="18">
    <location>
        <begin position="745"/>
        <end position="772"/>
    </location>
</feature>
<dbReference type="Pfam" id="PF20519">
    <property type="entry name" value="Polycystin_dom"/>
    <property type="match status" value="1"/>
</dbReference>
<feature type="compositionally biased region" description="Basic and acidic residues" evidence="19">
    <location>
        <begin position="2909"/>
        <end position="2929"/>
    </location>
</feature>
<evidence type="ECO:0000256" key="12">
    <source>
        <dbReference type="ARBA" id="ARBA00022889"/>
    </source>
</evidence>
<evidence type="ECO:0000256" key="3">
    <source>
        <dbReference type="ARBA" id="ARBA00007200"/>
    </source>
</evidence>
<comment type="subcellular location">
    <subcellularLocation>
        <location evidence="1">Membrane</location>
        <topology evidence="1">Multi-pass membrane protein</topology>
    </subcellularLocation>
    <subcellularLocation>
        <location evidence="2">Secreted</location>
    </subcellularLocation>
</comment>
<dbReference type="RefSeq" id="XP_019633411.1">
    <property type="nucleotide sequence ID" value="XM_019777852.1"/>
</dbReference>
<organism evidence="26 27">
    <name type="scientific">Branchiostoma belcheri</name>
    <name type="common">Amphioxus</name>
    <dbReference type="NCBI Taxonomy" id="7741"/>
    <lineage>
        <taxon>Eukaryota</taxon>
        <taxon>Metazoa</taxon>
        <taxon>Chordata</taxon>
        <taxon>Cephalochordata</taxon>
        <taxon>Leptocardii</taxon>
        <taxon>Amphioxiformes</taxon>
        <taxon>Branchiostomatidae</taxon>
        <taxon>Branchiostoma</taxon>
    </lineage>
</organism>
<dbReference type="Pfam" id="PF14670">
    <property type="entry name" value="FXa_inhibition"/>
    <property type="match status" value="3"/>
</dbReference>
<keyword evidence="15 18" id="KW-1015">Disulfide bond</keyword>
<feature type="transmembrane region" description="Helical" evidence="20">
    <location>
        <begin position="2367"/>
        <end position="2387"/>
    </location>
</feature>
<feature type="disulfide bond" evidence="18">
    <location>
        <begin position="52"/>
        <end position="79"/>
    </location>
</feature>
<keyword evidence="5" id="KW-0964">Secreted</keyword>
<dbReference type="InterPro" id="IPR046791">
    <property type="entry name" value="Polycystin_dom"/>
</dbReference>
<dbReference type="GeneID" id="109476834"/>
<evidence type="ECO:0000259" key="24">
    <source>
        <dbReference type="PROSITE" id="PS50853"/>
    </source>
</evidence>
<accession>A0A6P4ZUY4</accession>
<dbReference type="InterPro" id="IPR000742">
    <property type="entry name" value="EGF"/>
</dbReference>
<gene>
    <name evidence="27" type="primary">LOC109476834</name>
</gene>
<dbReference type="SUPFAM" id="SSF49723">
    <property type="entry name" value="Lipase/lipooxygenase domain (PLAT/LH2 domain)"/>
    <property type="match status" value="1"/>
</dbReference>
<feature type="disulfide bond" evidence="18">
    <location>
        <begin position="859"/>
        <end position="886"/>
    </location>
</feature>
<comment type="similarity">
    <text evidence="4">Belongs to the G-protein coupled receptor 2 family. LN-TM7 subfamily.</text>
</comment>
<keyword evidence="26" id="KW-1185">Reference proteome</keyword>
<feature type="disulfide bond" evidence="18">
    <location>
        <begin position="277"/>
        <end position="304"/>
    </location>
</feature>
<dbReference type="PROSITE" id="PS50853">
    <property type="entry name" value="FN3"/>
    <property type="match status" value="3"/>
</dbReference>
<dbReference type="FunFam" id="2.10.25.10:FF:000240">
    <property type="entry name" value="Vitamin K-dependent protein S"/>
    <property type="match status" value="2"/>
</dbReference>
<dbReference type="PROSITE" id="PS50026">
    <property type="entry name" value="EGF_3"/>
    <property type="match status" value="2"/>
</dbReference>
<evidence type="ECO:0000259" key="22">
    <source>
        <dbReference type="PROSITE" id="PS50095"/>
    </source>
</evidence>
<evidence type="ECO:0000256" key="20">
    <source>
        <dbReference type="SAM" id="Phobius"/>
    </source>
</evidence>
<dbReference type="InterPro" id="IPR036116">
    <property type="entry name" value="FN3_sf"/>
</dbReference>
<evidence type="ECO:0000256" key="4">
    <source>
        <dbReference type="ARBA" id="ARBA00010933"/>
    </source>
</evidence>
<feature type="domain" description="Sushi" evidence="25">
    <location>
        <begin position="363"/>
        <end position="419"/>
    </location>
</feature>
<dbReference type="Gene3D" id="2.10.70.10">
    <property type="entry name" value="Complement Module, domain 1"/>
    <property type="match status" value="18"/>
</dbReference>
<keyword evidence="7 18" id="KW-0768">Sushi</keyword>
<evidence type="ECO:0000259" key="21">
    <source>
        <dbReference type="PROSITE" id="PS50026"/>
    </source>
</evidence>
<dbReference type="SMART" id="SM00060">
    <property type="entry name" value="FN3"/>
    <property type="match status" value="3"/>
</dbReference>
<dbReference type="GO" id="GO:0005576">
    <property type="term" value="C:extracellular region"/>
    <property type="evidence" value="ECO:0007669"/>
    <property type="project" value="UniProtKB-SubCell"/>
</dbReference>
<evidence type="ECO:0000313" key="27">
    <source>
        <dbReference type="RefSeq" id="XP_019633411.1"/>
    </source>
</evidence>
<keyword evidence="12" id="KW-0130">Cell adhesion</keyword>
<evidence type="ECO:0000256" key="18">
    <source>
        <dbReference type="PROSITE-ProRule" id="PRU00302"/>
    </source>
</evidence>
<evidence type="ECO:0000256" key="15">
    <source>
        <dbReference type="ARBA" id="ARBA00023157"/>
    </source>
</evidence>
<evidence type="ECO:0000256" key="17">
    <source>
        <dbReference type="PROSITE-ProRule" id="PRU00076"/>
    </source>
</evidence>
<feature type="domain" description="Fibronectin type-III" evidence="24">
    <location>
        <begin position="1590"/>
        <end position="1680"/>
    </location>
</feature>
<feature type="domain" description="Sushi" evidence="25">
    <location>
        <begin position="254"/>
        <end position="306"/>
    </location>
</feature>
<feature type="disulfide bond" evidence="18">
    <location>
        <begin position="1087"/>
        <end position="1114"/>
    </location>
</feature>
<dbReference type="Pfam" id="PF01477">
    <property type="entry name" value="PLAT"/>
    <property type="match status" value="1"/>
</dbReference>
<evidence type="ECO:0000256" key="11">
    <source>
        <dbReference type="ARBA" id="ARBA00022837"/>
    </source>
</evidence>
<evidence type="ECO:0000256" key="5">
    <source>
        <dbReference type="ARBA" id="ARBA00022525"/>
    </source>
</evidence>
<dbReference type="InterPro" id="IPR000436">
    <property type="entry name" value="Sushi_SCR_CCP_dom"/>
</dbReference>
<feature type="domain" description="Sushi" evidence="25">
    <location>
        <begin position="195"/>
        <end position="250"/>
    </location>
</feature>
<feature type="domain" description="Fibronectin type-III" evidence="24">
    <location>
        <begin position="1406"/>
        <end position="1498"/>
    </location>
</feature>
<evidence type="ECO:0000256" key="13">
    <source>
        <dbReference type="ARBA" id="ARBA00022989"/>
    </source>
</evidence>
<dbReference type="GO" id="GO:0005509">
    <property type="term" value="F:calcium ion binding"/>
    <property type="evidence" value="ECO:0007669"/>
    <property type="project" value="InterPro"/>
</dbReference>
<feature type="disulfide bond" evidence="18">
    <location>
        <begin position="163"/>
        <end position="190"/>
    </location>
</feature>
<evidence type="ECO:0000256" key="2">
    <source>
        <dbReference type="ARBA" id="ARBA00004613"/>
    </source>
</evidence>
<dbReference type="OrthoDB" id="406096at2759"/>
<dbReference type="PRINTS" id="PR01433">
    <property type="entry name" value="POLYCYSTIN2"/>
</dbReference>
<name>A0A6P4ZUY4_BRABE</name>
<dbReference type="PROSITE" id="PS01187">
    <property type="entry name" value="EGF_CA"/>
    <property type="match status" value="3"/>
</dbReference>
<evidence type="ECO:0000256" key="14">
    <source>
        <dbReference type="ARBA" id="ARBA00023136"/>
    </source>
</evidence>
<evidence type="ECO:0000256" key="10">
    <source>
        <dbReference type="ARBA" id="ARBA00022737"/>
    </source>
</evidence>
<evidence type="ECO:0000256" key="19">
    <source>
        <dbReference type="SAM" id="MobiDB-lite"/>
    </source>
</evidence>
<proteinExistence type="inferred from homology"/>
<dbReference type="InterPro" id="IPR013122">
    <property type="entry name" value="PKD1_2_channel"/>
</dbReference>
<evidence type="ECO:0000313" key="26">
    <source>
        <dbReference type="Proteomes" id="UP000515135"/>
    </source>
</evidence>
<dbReference type="Pfam" id="PF08016">
    <property type="entry name" value="PKD_channel"/>
    <property type="match status" value="1"/>
</dbReference>
<dbReference type="Gene3D" id="2.60.40.10">
    <property type="entry name" value="Immunoglobulins"/>
    <property type="match status" value="3"/>
</dbReference>
<dbReference type="SUPFAM" id="SSF57196">
    <property type="entry name" value="EGF/Laminin"/>
    <property type="match status" value="2"/>
</dbReference>
<dbReference type="FunFam" id="2.10.25.10:FF:000008">
    <property type="entry name" value="Signal peptide, CUB domain, EGF-like 2"/>
    <property type="match status" value="1"/>
</dbReference>
<keyword evidence="6 17" id="KW-0245">EGF-like domain</keyword>
<dbReference type="KEGG" id="bbel:109476834"/>
<dbReference type="GO" id="GO:0004930">
    <property type="term" value="F:G protein-coupled receptor activity"/>
    <property type="evidence" value="ECO:0007669"/>
    <property type="project" value="InterPro"/>
</dbReference>
<evidence type="ECO:0000256" key="8">
    <source>
        <dbReference type="ARBA" id="ARBA00022692"/>
    </source>
</evidence>
<dbReference type="CDD" id="cd00054">
    <property type="entry name" value="EGF_CA"/>
    <property type="match status" value="7"/>
</dbReference>
<dbReference type="InterPro" id="IPR013783">
    <property type="entry name" value="Ig-like_fold"/>
</dbReference>
<feature type="transmembrane region" description="Helical" evidence="20">
    <location>
        <begin position="2572"/>
        <end position="2594"/>
    </location>
</feature>
<keyword evidence="14 20" id="KW-0472">Membrane</keyword>
<dbReference type="Pfam" id="PF12662">
    <property type="entry name" value="cEGF"/>
    <property type="match status" value="1"/>
</dbReference>
<dbReference type="GO" id="GO:0007155">
    <property type="term" value="P:cell adhesion"/>
    <property type="evidence" value="ECO:0007669"/>
    <property type="project" value="UniProtKB-KW"/>
</dbReference>
<dbReference type="InterPro" id="IPR000152">
    <property type="entry name" value="EGF-type_Asp/Asn_hydroxyl_site"/>
</dbReference>
<dbReference type="InterPro" id="IPR003961">
    <property type="entry name" value="FN3_dom"/>
</dbReference>
<feature type="disulfide bond" evidence="18">
    <location>
        <begin position="106"/>
        <end position="133"/>
    </location>
</feature>
<dbReference type="InterPro" id="IPR009030">
    <property type="entry name" value="Growth_fac_rcpt_cys_sf"/>
</dbReference>
<feature type="domain" description="Sushi" evidence="25">
    <location>
        <begin position="136"/>
        <end position="192"/>
    </location>
</feature>
<dbReference type="SUPFAM" id="SSF57535">
    <property type="entry name" value="Complement control module/SCR domain"/>
    <property type="match status" value="18"/>
</dbReference>
<dbReference type="InterPro" id="IPR026823">
    <property type="entry name" value="cEGF"/>
</dbReference>
<dbReference type="SUPFAM" id="SSF49265">
    <property type="entry name" value="Fibronectin type III"/>
    <property type="match status" value="2"/>
</dbReference>
<keyword evidence="8 20" id="KW-0812">Transmembrane</keyword>
<dbReference type="FunFam" id="2.10.70.10:FF:000064">
    <property type="entry name" value="Fibulin 7"/>
    <property type="match status" value="2"/>
</dbReference>
<dbReference type="InterPro" id="IPR050350">
    <property type="entry name" value="Compl-Cell_Adhes-Reg"/>
</dbReference>
<dbReference type="PROSITE" id="PS00010">
    <property type="entry name" value="ASX_HYDROXYL"/>
    <property type="match status" value="2"/>
</dbReference>
<evidence type="ECO:0000256" key="7">
    <source>
        <dbReference type="ARBA" id="ARBA00022659"/>
    </source>
</evidence>
<feature type="disulfide bond" evidence="18">
    <location>
        <begin position="493"/>
        <end position="520"/>
    </location>
</feature>
<dbReference type="SMART" id="SM00032">
    <property type="entry name" value="CCP"/>
    <property type="match status" value="19"/>
</dbReference>
<feature type="disulfide bond" evidence="18">
    <location>
        <begin position="802"/>
        <end position="829"/>
    </location>
</feature>
<feature type="transmembrane region" description="Helical" evidence="20">
    <location>
        <begin position="2630"/>
        <end position="2650"/>
    </location>
</feature>
<dbReference type="InterPro" id="IPR036392">
    <property type="entry name" value="PLAT/LH2_dom_sf"/>
</dbReference>
<feature type="domain" description="Sushi" evidence="25">
    <location>
        <begin position="1003"/>
        <end position="1059"/>
    </location>
</feature>
<dbReference type="Gene3D" id="2.40.180.10">
    <property type="entry name" value="Catalase core domain"/>
    <property type="match status" value="1"/>
</dbReference>
<evidence type="ECO:0000256" key="1">
    <source>
        <dbReference type="ARBA" id="ARBA00004141"/>
    </source>
</evidence>
<feature type="transmembrane region" description="Helical" evidence="20">
    <location>
        <begin position="2300"/>
        <end position="2319"/>
    </location>
</feature>
<feature type="domain" description="Sushi" evidence="25">
    <location>
        <begin position="470"/>
        <end position="522"/>
    </location>
</feature>
<feature type="domain" description="Sushi" evidence="25">
    <location>
        <begin position="775"/>
        <end position="831"/>
    </location>
</feature>
<feature type="transmembrane region" description="Helical" evidence="20">
    <location>
        <begin position="2105"/>
        <end position="2125"/>
    </location>
</feature>
<evidence type="ECO:0000256" key="16">
    <source>
        <dbReference type="ARBA" id="ARBA00023180"/>
    </source>
</evidence>
<feature type="domain" description="G-protein coupled receptors family 2 profile 1" evidence="23">
    <location>
        <begin position="30"/>
        <end position="142"/>
    </location>
</feature>
<feature type="domain" description="Sushi" evidence="25">
    <location>
        <begin position="722"/>
        <end position="774"/>
    </location>
</feature>
<dbReference type="SUPFAM" id="SSF57184">
    <property type="entry name" value="Growth factor receptor domain"/>
    <property type="match status" value="2"/>
</dbReference>
<dbReference type="CDD" id="cd00033">
    <property type="entry name" value="CCP"/>
    <property type="match status" value="18"/>
</dbReference>
<feature type="domain" description="Sushi" evidence="25">
    <location>
        <begin position="580"/>
        <end position="634"/>
    </location>
</feature>
<comment type="caution">
    <text evidence="17">Lacks conserved residue(s) required for the propagation of feature annotation.</text>
</comment>
<feature type="transmembrane region" description="Helical" evidence="20">
    <location>
        <begin position="2262"/>
        <end position="2280"/>
    </location>
</feature>
<dbReference type="PROSITE" id="PS50923">
    <property type="entry name" value="SUSHI"/>
    <property type="match status" value="17"/>
</dbReference>
<feature type="domain" description="Sushi" evidence="25">
    <location>
        <begin position="889"/>
        <end position="945"/>
    </location>
</feature>
<feature type="domain" description="Sushi" evidence="25">
    <location>
        <begin position="946"/>
        <end position="1002"/>
    </location>
</feature>
<feature type="transmembrane region" description="Helical" evidence="20">
    <location>
        <begin position="2541"/>
        <end position="2560"/>
    </location>
</feature>
<feature type="disulfide bond" evidence="18">
    <location>
        <begin position="973"/>
        <end position="1000"/>
    </location>
</feature>
<feature type="transmembrane region" description="Helical" evidence="20">
    <location>
        <begin position="2731"/>
        <end position="2750"/>
    </location>
</feature>
<feature type="domain" description="EGF-like" evidence="21">
    <location>
        <begin position="1239"/>
        <end position="1279"/>
    </location>
</feature>
<feature type="domain" description="PLAT" evidence="22">
    <location>
        <begin position="2161"/>
        <end position="2294"/>
    </location>
</feature>
<feature type="domain" description="EGF-like" evidence="21">
    <location>
        <begin position="1116"/>
        <end position="1156"/>
    </location>
</feature>
<feature type="domain" description="Sushi" evidence="25">
    <location>
        <begin position="832"/>
        <end position="888"/>
    </location>
</feature>
<feature type="disulfide bond" evidence="18">
    <location>
        <begin position="221"/>
        <end position="248"/>
    </location>
</feature>
<keyword evidence="11" id="KW-0106">Calcium</keyword>
<keyword evidence="16" id="KW-0325">Glycoprotein</keyword>
<dbReference type="CDD" id="cd00063">
    <property type="entry name" value="FN3"/>
    <property type="match status" value="3"/>
</dbReference>
<feature type="compositionally biased region" description="Basic and acidic residues" evidence="19">
    <location>
        <begin position="2940"/>
        <end position="2954"/>
    </location>
</feature>
<dbReference type="InterPro" id="IPR018097">
    <property type="entry name" value="EGF_Ca-bd_CS"/>
</dbReference>
<evidence type="ECO:0000259" key="25">
    <source>
        <dbReference type="PROSITE" id="PS50923"/>
    </source>
</evidence>
<dbReference type="InterPro" id="IPR003915">
    <property type="entry name" value="PKD_2"/>
</dbReference>
<dbReference type="FunFam" id="2.10.70.10:FF:000014">
    <property type="entry name" value="Membrane cofactor protein"/>
    <property type="match status" value="1"/>
</dbReference>
<dbReference type="PANTHER" id="PTHR19325:SF567">
    <property type="entry name" value="SUSHI, VON WILLEBRAND FACTOR TYPE A, EGF AND PENTRAXIN DOMAIN-CONTAINING PROTEIN 1-LIKE"/>
    <property type="match status" value="1"/>
</dbReference>
<feature type="region of interest" description="Disordered" evidence="19">
    <location>
        <begin position="2909"/>
        <end position="2981"/>
    </location>
</feature>
<dbReference type="GO" id="GO:0016020">
    <property type="term" value="C:membrane"/>
    <property type="evidence" value="ECO:0007669"/>
    <property type="project" value="UniProtKB-SubCell"/>
</dbReference>
<dbReference type="FunFam" id="2.10.25.10:FF:000014">
    <property type="entry name" value="Latent-transforming growth factor beta-binding protein 3"/>
    <property type="match status" value="1"/>
</dbReference>
<dbReference type="InterPro" id="IPR001881">
    <property type="entry name" value="EGF-like_Ca-bd_dom"/>
</dbReference>
<feature type="domain" description="Sushi" evidence="25">
    <location>
        <begin position="1060"/>
        <end position="1116"/>
    </location>
</feature>
<protein>
    <submittedName>
        <fullName evidence="27">Uncharacterized protein LOC109476834</fullName>
    </submittedName>
</protein>
<comment type="similarity">
    <text evidence="3">Belongs to the polycystin family.</text>
</comment>
<dbReference type="PANTHER" id="PTHR19325">
    <property type="entry name" value="COMPLEMENT COMPONENT-RELATED SUSHI DOMAIN-CONTAINING"/>
    <property type="match status" value="1"/>
</dbReference>
<dbReference type="Pfam" id="PF07645">
    <property type="entry name" value="EGF_CA"/>
    <property type="match status" value="2"/>
</dbReference>
<feature type="compositionally biased region" description="Basic residues" evidence="19">
    <location>
        <begin position="2955"/>
        <end position="2970"/>
    </location>
</feature>
<sequence>MNGDSVLTFTCNTGYNLVGPSTLTSAQMQQCPILTEPTDGTMSGENVLTFTCNTGYNLVGSSTLTCQLDGTWDGSPPTCEAVQLQCPTLTPPLNGYLDLYGTSFRCHAGYNLVGPSTLTCLENGTWDGNPPTCEVVQCPVLTAPENGGKTGGNSYQDRVTFTCDPGYVLDGSSSLTCGADATWSGVVPDCIFYAGQCPLPTDPVNGAISGFYYGEMVTFTCNTGYSLVGPSTLTCQIDGTWDGSPPTCEAAQMHQCPILTAPTDGTMSGENVLTFTCNTGYNLVGPSTLTCQLDGTWDGSPPTCEAAQMHQCPILTAPTDGTMSGENVLTFTCNTGYNLVGSSTLTCQLDGTWDGSPPTCEVGQCPILTAPANGAVSGSNSYGDEITFTCNTGYNLVGSSTLTCQLDLTWSRSAPKCLIVQCPVLTAPENGGKTGGNSYQDRVTFTCDPGYVLDGSSSLTCGADATWTAQQCPILTAPTNGTMTGENVLTFTCNTGYNLVGPSTLTCQLDGTWDGSPPTCEVGQCPILTAPANGAVSGSNNYGDEITFTCYTGYNLVGSSTLTCQLDLTWSRSAPTCSIVQCPVLAAPENGGKTGGNSYQDRVTFTCDPGYVLDGSSSLTCGADATWIELDCPYPLSSPSNGSIMYVYTSLDYPAYFGLVAFYSCDPGYTLNGNFSRFSVQQCPILTAPTNGTMSGENVLTFTCNTGYNLVRYIFAFSCTAVPCPALTAPTNGDVSGDMVLTFTCNTGYNLVGSSTLTCQEDLTWDGSPPTCEVVQCPVLAAPENGGKTGDNSYQDVVTFTCDPGYVLDGSSSVTCGADTTWSGIVPTCTLGQCPTMTPPANGAVIGSNNYGDEITFTCNTGYNLVGSSTLTCQSDLTWSRNPPTCSIVQCPVLAAPENGGKTGGNSYQDVVTFTCDPGYVLDGSSSVTCGADATWSGIVPTCTRVQCPALQSPTNGDSSGDNYYQDVMSFTCESGYELEGSASITCQADGTWSGSAPSCTRAQCPPLTAPDNGRKTGDNFYQDVVTFLCDPGYELVGLSSLTCQADRTWSGNVPTCTRVQCPVSSSPINGISSGSNFYQDVVQFTCDQGYDLVGESISTCQADRTWSSNIPSCNDIDECSAVNGGCDHVCTNTIGSFQCSCVDGFELSVDSRTCNDVDECTSGNAGCHQNCNNIFGSYGCSCGAGYRLNDDGHTCSDVEECYIGNGGCEQTCTNFIGSFQCSCQNGYRLNNDGFTCDDIDECASGKGGCAQTCTNGIGSFQCSCGTGYGLNADSVTCDDLNECATANGGCDQNCINSIGSFECSCEMGYNLHGDGFSCDDIDECDTENGGCAQICNNTVGSFECFCRTGYILNVNGLVCDDVDECETANGGCGQFCNNTIGSFNCFCATGYNLSMDGIACDGLPPPTNVTISRITESSASVQWSKTAGALVVAYRVWVTDKETTLTVFKQYLTDSATSAAFMSLTPATEYVVTVACISLSIEGPQASLTIVTDTDLPRQLLLSDIRYSSLTLSWIPPVAELLEYELMYRSTERHRLRRSLSSIALPGDAGNYRIQGLVPATQYVISLTAVSRFGQSSTVNSTAVTATDPPSELEVKDVSSTWLNMAWTPPVAAVVSYALTVTDVTTQEKKHFSIPPAATDFNITGLFPSTEYILRIAAVSMYGRSVEAVSFGTTGHRPTTDATTVLTTLIGMRKEEGIYLLSKSSELIRSTQGVTVSAMETLTKVVTHTLSSLVRLLPARNSTVLDTTRPLFEMDFIDVNSVDVSPKQQLKNIKDKQRQSDHQLRNAGLSLLNNMERTADSLLSILPDTEDYVKAFENDDVDVNMTVARSTKNDTVALQCGQVFVSATITHCALDGVTDSKMIVMKSNLFSWNVSTFGQNVSTPLTMFSWGPRHFDNCSTKLNLSKPISFASIERPRRHKRDIQERGSVGTQSAMGDVAGGQNSSVTMALHAFDVPADSVVVVMQLSWWDHAAAFCVFFRYDTPPTEELYDDMVIVQEEDVFLAWHRGTNSLQTFTPNIQRRRGRLYVWIQKLESGILLQTTPSPEDYVLQATTVSLDLFDSTIRCTCSFPKPKPVVGGSLHVLPNSIDFDDIFKDPNILNNNDIVFCMVIGSWALYIVILVILHVDFQRLRVSIFTTPGNKKPLPLLSVLPPDRMPAPYLYQITVNTGSMFGAGTSARIGFRLFGSNSKTTVKVINPCGESMLRGGTHDLIMPQKTSLGHLELLHIWHDNTGVDETSWFLKEVIVKDLQTEEVFTKAERLSCCCAVFSSMMLSSAMWYKNDEGFQTKNTVYDLGFVQFTLQILVLAVLFALVCNHRLSDKQTTYNIKKEELHMHLYDQKAPKKVYPPGAASSKRMKVKNEQRRKSVLVVVEYVLLFLFVVILFYISHHDKDPFAFHASQTLSDKLLEQHDSITTADEFWTWSEEILLPVLYPSFWYNGWKMKYLDRQFPLYTEAFRIGPPLLNSSPATTLFSDLRDSEWIDKYTDYLVLDLSLYFPAQKLFSVLRLTVQQEDIGHLSTSATVETHRLFQYENGSDDVKLFSYIIFLSLFVIHLVKEMITMKKEGRMFFRSMWNFLTLASMIGSAAAICVFGIRYHLASAALSELANATGELGIDHLVDLSTTFWWDNVFKHVLAMVVFINTLTLLRVVRFSKTIARFIALPGAMKNELIGFSIIGTIALMAFSCSGTLLFGTHMKAYTNVLHTNFALFEMVLGRFIAQEILESNEYLGPVYFTVFMILIFILLIHFLVTIICDAIATGAYISDDFNEELADYIWKSFQGIFGVYVPPPKDVTTDEVKETELNRTLQMVEESLNETLDVTNCLWGHKTTDESSSTTHDHEIAQQQFSIEPFQRQSATEPSQGKCVLKDLPSTSSGVKEQVENLLKAHEKDTAKYEEAQNENKRRAEAMLRGKLSERRMKTQKKPDNERQAMAQCAQELMEQHAADEDRLEQQQRRNRRLSQSKLRKKMALRGMQKTDNLK</sequence>
<feature type="region of interest" description="Disordered" evidence="19">
    <location>
        <begin position="2853"/>
        <end position="2878"/>
    </location>
</feature>
<dbReference type="Proteomes" id="UP000515135">
    <property type="component" value="Unplaced"/>
</dbReference>